<dbReference type="OrthoDB" id="9778595at2"/>
<evidence type="ECO:0000256" key="8">
    <source>
        <dbReference type="ARBA" id="ARBA00031306"/>
    </source>
</evidence>
<dbReference type="SUPFAM" id="SSF143631">
    <property type="entry name" value="ApbE-like"/>
    <property type="match status" value="1"/>
</dbReference>
<evidence type="ECO:0000256" key="4">
    <source>
        <dbReference type="ARBA" id="ARBA00022679"/>
    </source>
</evidence>
<dbReference type="EC" id="2.7.1.180" evidence="1 10"/>
<dbReference type="PANTHER" id="PTHR30040:SF2">
    <property type="entry name" value="FAD:PROTEIN FMN TRANSFERASE"/>
    <property type="match status" value="1"/>
</dbReference>
<dbReference type="InterPro" id="IPR024932">
    <property type="entry name" value="ApbE"/>
</dbReference>
<accession>A0A4R0NFZ0</accession>
<dbReference type="GO" id="GO:0046872">
    <property type="term" value="F:metal ion binding"/>
    <property type="evidence" value="ECO:0007669"/>
    <property type="project" value="UniProtKB-UniRule"/>
</dbReference>
<dbReference type="InterPro" id="IPR003374">
    <property type="entry name" value="ApbE-like_sf"/>
</dbReference>
<dbReference type="AlphaFoldDB" id="A0A4R0NFZ0"/>
<dbReference type="Proteomes" id="UP000293347">
    <property type="component" value="Unassembled WGS sequence"/>
</dbReference>
<keyword evidence="4 10" id="KW-0808">Transferase</keyword>
<proteinExistence type="inferred from homology"/>
<keyword evidence="7 10" id="KW-0460">Magnesium</keyword>
<comment type="caution">
    <text evidence="12">The sequence shown here is derived from an EMBL/GenBank/DDBJ whole genome shotgun (WGS) entry which is preliminary data.</text>
</comment>
<protein>
    <recommendedName>
        <fullName evidence="2 10">FAD:protein FMN transferase</fullName>
        <ecNumber evidence="1 10">2.7.1.180</ecNumber>
    </recommendedName>
    <alternativeName>
        <fullName evidence="8 10">Flavin transferase</fullName>
    </alternativeName>
</protein>
<evidence type="ECO:0000256" key="5">
    <source>
        <dbReference type="ARBA" id="ARBA00022723"/>
    </source>
</evidence>
<evidence type="ECO:0000256" key="10">
    <source>
        <dbReference type="PIRNR" id="PIRNR006268"/>
    </source>
</evidence>
<evidence type="ECO:0000256" key="1">
    <source>
        <dbReference type="ARBA" id="ARBA00011955"/>
    </source>
</evidence>
<keyword evidence="5 10" id="KW-0479">Metal-binding</keyword>
<keyword evidence="3 10" id="KW-0285">Flavoprotein</keyword>
<evidence type="ECO:0000256" key="7">
    <source>
        <dbReference type="ARBA" id="ARBA00022842"/>
    </source>
</evidence>
<evidence type="ECO:0000313" key="13">
    <source>
        <dbReference type="Proteomes" id="UP000293347"/>
    </source>
</evidence>
<feature type="binding site" evidence="11">
    <location>
        <position position="256"/>
    </location>
    <ligand>
        <name>Mg(2+)</name>
        <dbReference type="ChEBI" id="CHEBI:18420"/>
    </ligand>
</feature>
<comment type="cofactor">
    <cofactor evidence="11">
        <name>Mg(2+)</name>
        <dbReference type="ChEBI" id="CHEBI:18420"/>
    </cofactor>
    <cofactor evidence="11">
        <name>Mn(2+)</name>
        <dbReference type="ChEBI" id="CHEBI:29035"/>
    </cofactor>
    <text evidence="11">Magnesium. Can also use manganese.</text>
</comment>
<name>A0A4R0NFZ0_9SPHI</name>
<dbReference type="Gene3D" id="3.10.520.10">
    <property type="entry name" value="ApbE-like domains"/>
    <property type="match status" value="1"/>
</dbReference>
<dbReference type="Pfam" id="PF02424">
    <property type="entry name" value="ApbE"/>
    <property type="match status" value="1"/>
</dbReference>
<comment type="similarity">
    <text evidence="10">Belongs to the ApbE family.</text>
</comment>
<evidence type="ECO:0000256" key="9">
    <source>
        <dbReference type="ARBA" id="ARBA00048540"/>
    </source>
</evidence>
<evidence type="ECO:0000256" key="3">
    <source>
        <dbReference type="ARBA" id="ARBA00022630"/>
    </source>
</evidence>
<evidence type="ECO:0000256" key="2">
    <source>
        <dbReference type="ARBA" id="ARBA00016337"/>
    </source>
</evidence>
<sequence>MGSVFEITLVDKDTVSTNKNIDLVITEVMRIENLISEWNPETQISEVNSNAGIKPIKVDLEVFNLTKRAIYYSQLSGGAFDVSTAAMDRIWKFDGSMTTMPEETAVKKSVENVGYQNIVLDSLNTTIYLAKPGMKIGFGSIGKGYAADRGRSLMQAAGIQGGIVNASGDLSTWGQQPNGKPWTIGINNPFRSHKIVRILKMRESAVATSGSYEKYAEINGRHYSHIINPKTGYPSTGLTSVTIYGPTAEFANFLSTSLMVLGEKEGLKLLKQFPVYRGLLITDKGKVLSHKFR</sequence>
<dbReference type="EMBL" id="SJSL01000006">
    <property type="protein sequence ID" value="TCC99078.1"/>
    <property type="molecule type" value="Genomic_DNA"/>
</dbReference>
<dbReference type="PANTHER" id="PTHR30040">
    <property type="entry name" value="THIAMINE BIOSYNTHESIS LIPOPROTEIN APBE"/>
    <property type="match status" value="1"/>
</dbReference>
<dbReference type="PIRSF" id="PIRSF006268">
    <property type="entry name" value="ApbE"/>
    <property type="match status" value="1"/>
</dbReference>
<keyword evidence="13" id="KW-1185">Reference proteome</keyword>
<evidence type="ECO:0000313" key="12">
    <source>
        <dbReference type="EMBL" id="TCC99078.1"/>
    </source>
</evidence>
<evidence type="ECO:0000256" key="6">
    <source>
        <dbReference type="ARBA" id="ARBA00022827"/>
    </source>
</evidence>
<feature type="binding site" evidence="11">
    <location>
        <position position="140"/>
    </location>
    <ligand>
        <name>Mg(2+)</name>
        <dbReference type="ChEBI" id="CHEBI:18420"/>
    </ligand>
</feature>
<organism evidence="12 13">
    <name type="scientific">Pedobacter psychroterrae</name>
    <dbReference type="NCBI Taxonomy" id="2530453"/>
    <lineage>
        <taxon>Bacteria</taxon>
        <taxon>Pseudomonadati</taxon>
        <taxon>Bacteroidota</taxon>
        <taxon>Sphingobacteriia</taxon>
        <taxon>Sphingobacteriales</taxon>
        <taxon>Sphingobacteriaceae</taxon>
        <taxon>Pedobacter</taxon>
    </lineage>
</organism>
<dbReference type="GO" id="GO:0016740">
    <property type="term" value="F:transferase activity"/>
    <property type="evidence" value="ECO:0007669"/>
    <property type="project" value="UniProtKB-UniRule"/>
</dbReference>
<gene>
    <name evidence="12" type="ORF">EZ437_17740</name>
</gene>
<reference evidence="12 13" key="1">
    <citation type="submission" date="2019-02" db="EMBL/GenBank/DDBJ databases">
        <title>Pedobacter sp. RP-1-14 sp. nov., isolated from Arctic soil.</title>
        <authorList>
            <person name="Dahal R.H."/>
        </authorList>
    </citation>
    <scope>NUCLEOTIDE SEQUENCE [LARGE SCALE GENOMIC DNA]</scope>
    <source>
        <strain evidence="12 13">RP-1-14</strain>
    </source>
</reference>
<keyword evidence="6 10" id="KW-0274">FAD</keyword>
<comment type="catalytic activity">
    <reaction evidence="9 10">
        <text>L-threonyl-[protein] + FAD = FMN-L-threonyl-[protein] + AMP + H(+)</text>
        <dbReference type="Rhea" id="RHEA:36847"/>
        <dbReference type="Rhea" id="RHEA-COMP:11060"/>
        <dbReference type="Rhea" id="RHEA-COMP:11061"/>
        <dbReference type="ChEBI" id="CHEBI:15378"/>
        <dbReference type="ChEBI" id="CHEBI:30013"/>
        <dbReference type="ChEBI" id="CHEBI:57692"/>
        <dbReference type="ChEBI" id="CHEBI:74257"/>
        <dbReference type="ChEBI" id="CHEBI:456215"/>
        <dbReference type="EC" id="2.7.1.180"/>
    </reaction>
</comment>
<evidence type="ECO:0000256" key="11">
    <source>
        <dbReference type="PIRSR" id="PIRSR006268-2"/>
    </source>
</evidence>